<protein>
    <recommendedName>
        <fullName evidence="2">DUF4220 domain-containing protein</fullName>
    </recommendedName>
</protein>
<feature type="transmembrane region" description="Helical" evidence="1">
    <location>
        <begin position="345"/>
        <end position="369"/>
    </location>
</feature>
<feature type="domain" description="DUF4220" evidence="2">
    <location>
        <begin position="64"/>
        <end position="414"/>
    </location>
</feature>
<dbReference type="EMBL" id="SWLB01000007">
    <property type="protein sequence ID" value="KAF3336382.1"/>
    <property type="molecule type" value="Genomic_DNA"/>
</dbReference>
<feature type="transmembrane region" description="Helical" evidence="1">
    <location>
        <begin position="151"/>
        <end position="170"/>
    </location>
</feature>
<dbReference type="PANTHER" id="PTHR31325">
    <property type="entry name" value="OS01G0798800 PROTEIN-RELATED"/>
    <property type="match status" value="1"/>
</dbReference>
<dbReference type="InterPro" id="IPR025315">
    <property type="entry name" value="DUF4220"/>
</dbReference>
<evidence type="ECO:0000313" key="4">
    <source>
        <dbReference type="Proteomes" id="UP000623129"/>
    </source>
</evidence>
<evidence type="ECO:0000259" key="2">
    <source>
        <dbReference type="Pfam" id="PF13968"/>
    </source>
</evidence>
<comment type="caution">
    <text evidence="3">The sequence shown here is derived from an EMBL/GenBank/DDBJ whole genome shotgun (WGS) entry which is preliminary data.</text>
</comment>
<feature type="transmembrane region" description="Helical" evidence="1">
    <location>
        <begin position="313"/>
        <end position="333"/>
    </location>
</feature>
<feature type="transmembrane region" description="Helical" evidence="1">
    <location>
        <begin position="55"/>
        <end position="80"/>
    </location>
</feature>
<dbReference type="Proteomes" id="UP000623129">
    <property type="component" value="Unassembled WGS sequence"/>
</dbReference>
<accession>A0A833RDE2</accession>
<reference evidence="3" key="1">
    <citation type="submission" date="2020-01" db="EMBL/GenBank/DDBJ databases">
        <title>Genome sequence of Kobresia littledalei, the first chromosome-level genome in the family Cyperaceae.</title>
        <authorList>
            <person name="Qu G."/>
        </authorList>
    </citation>
    <scope>NUCLEOTIDE SEQUENCE</scope>
    <source>
        <strain evidence="3">C.B.Clarke</strain>
        <tissue evidence="3">Leaf</tissue>
    </source>
</reference>
<dbReference type="Pfam" id="PF13968">
    <property type="entry name" value="DUF4220"/>
    <property type="match status" value="1"/>
</dbReference>
<feature type="transmembrane region" description="Helical" evidence="1">
    <location>
        <begin position="100"/>
        <end position="118"/>
    </location>
</feature>
<dbReference type="AlphaFoldDB" id="A0A833RDE2"/>
<evidence type="ECO:0000313" key="3">
    <source>
        <dbReference type="EMBL" id="KAF3336382.1"/>
    </source>
</evidence>
<dbReference type="OrthoDB" id="1689146at2759"/>
<keyword evidence="4" id="KW-1185">Reference proteome</keyword>
<sequence length="700" mass="81479">MMDSLVKLWNKLEIRVLVISSLSLQILLLGLAGFRKYVVSFRFAQTTAITWRGPLALMFHWFLWFVYLMADYVAMVALAYLPQSEDKASPQSKTHHLLMFWAPFFLLHLGGQDTITGLSIEDNDLWSRQLLTMLSQVALAIYNYSTSNLQIGALWPPAALMFAVAIFKYGERIWCLQRASMSGLRSSMIIEPAGPNYAKFMERYMLSKAEVKNKLKIEKHKGDMESQQTEESEERKFHKYDEIVCKAYEFFPRYKRLFVDLNLNNSDREGLQMYFEGLGYSDAYKLIEIELSWMYDIFHSKCSVIYAFKHYGWVSRAITIVITTAALCLFAMSDHTGYGWFETTLTYVLLGGAVGLEFLALVFMLLSLWTYAAMKKSGSCSGLSDYHFSIQKILRPQRKPRWSDKMAQYSLITYSLEDQPCWLKHIMKWVGFKETWDHYRYATYVTVNEGLKNLVFQELKNNMKDIMNTAPDRGFTSHRGQWVIQRKGYDQIFGWSVEVDFDESIMLWHIATDLLFFDHEKPMSTSEEQEWEPEREISQHISNYMMFLLIERPFMMPDSTWQISFGQTCAEMRNFFQAKGDMKKNDAVRMILDVNTDYDPGLINGDPSKLVAFNGCKLAHNLKEKFITRENREQDWNQMWRFISVVWVEMLCYAASNCKGQLHAKQLSKGGELLTVVWLLMANFGMGERSRKDKGKAVTS</sequence>
<keyword evidence="1" id="KW-1133">Transmembrane helix</keyword>
<gene>
    <name evidence="3" type="ORF">FCM35_KLT18968</name>
</gene>
<proteinExistence type="predicted"/>
<dbReference type="InterPro" id="IPR007658">
    <property type="entry name" value="DUF594"/>
</dbReference>
<feature type="transmembrane region" description="Helical" evidence="1">
    <location>
        <begin position="12"/>
        <end position="34"/>
    </location>
</feature>
<keyword evidence="1" id="KW-0812">Transmembrane</keyword>
<organism evidence="3 4">
    <name type="scientific">Carex littledalei</name>
    <dbReference type="NCBI Taxonomy" id="544730"/>
    <lineage>
        <taxon>Eukaryota</taxon>
        <taxon>Viridiplantae</taxon>
        <taxon>Streptophyta</taxon>
        <taxon>Embryophyta</taxon>
        <taxon>Tracheophyta</taxon>
        <taxon>Spermatophyta</taxon>
        <taxon>Magnoliopsida</taxon>
        <taxon>Liliopsida</taxon>
        <taxon>Poales</taxon>
        <taxon>Cyperaceae</taxon>
        <taxon>Cyperoideae</taxon>
        <taxon>Cariceae</taxon>
        <taxon>Carex</taxon>
        <taxon>Carex subgen. Euthyceras</taxon>
    </lineage>
</organism>
<dbReference type="Pfam" id="PF04578">
    <property type="entry name" value="DUF594"/>
    <property type="match status" value="1"/>
</dbReference>
<evidence type="ECO:0000256" key="1">
    <source>
        <dbReference type="SAM" id="Phobius"/>
    </source>
</evidence>
<name>A0A833RDE2_9POAL</name>
<keyword evidence="1" id="KW-0472">Membrane</keyword>